<evidence type="ECO:0000259" key="8">
    <source>
        <dbReference type="Pfam" id="PF00696"/>
    </source>
</evidence>
<sequence>MIIQKFGGIAMQSEASRKHCILHIRKAIHKFEKAVIVVSAMGRGGDAYATDTLLTLTSAFKNDSKSKDLVAACGEMIAAAVISAELEQCGIDNTLLYGQGIGIETSDNFGDAEIHAVHTTAIEKALSETSCVIVPGFQGSTAEGDITTLGRGGSDLTAALLGAALKAQFIEYYKDVPGVMTYNPKVNANAELISKLTYPEFHELLNDNHPIVQKKAAETAEKHHLTLHIRNTFSMDQGTLIIPAIHHGSSDILSIL</sequence>
<dbReference type="GO" id="GO:0005524">
    <property type="term" value="F:ATP binding"/>
    <property type="evidence" value="ECO:0007669"/>
    <property type="project" value="UniProtKB-KW"/>
</dbReference>
<evidence type="ECO:0000256" key="1">
    <source>
        <dbReference type="ARBA" id="ARBA00010122"/>
    </source>
</evidence>
<dbReference type="STRING" id="263475.AMD00_13595"/>
<evidence type="ECO:0000256" key="4">
    <source>
        <dbReference type="ARBA" id="ARBA00022741"/>
    </source>
</evidence>
<dbReference type="PANTHER" id="PTHR21499:SF3">
    <property type="entry name" value="ASPARTOKINASE"/>
    <property type="match status" value="1"/>
</dbReference>
<keyword evidence="3" id="KW-0808">Transferase</keyword>
<dbReference type="AlphaFoldDB" id="A0A0M0LEQ2"/>
<comment type="similarity">
    <text evidence="1">Belongs to the aspartokinase family.</text>
</comment>
<dbReference type="EMBL" id="LILB01000005">
    <property type="protein sequence ID" value="KOO49397.1"/>
    <property type="molecule type" value="Genomic_DNA"/>
</dbReference>
<dbReference type="GeneID" id="301137131"/>
<dbReference type="Gene3D" id="3.40.1160.10">
    <property type="entry name" value="Acetylglutamate kinase-like"/>
    <property type="match status" value="1"/>
</dbReference>
<comment type="catalytic activity">
    <reaction evidence="7">
        <text>L-aspartate + ATP = 4-phospho-L-aspartate + ADP</text>
        <dbReference type="Rhea" id="RHEA:23776"/>
        <dbReference type="ChEBI" id="CHEBI:29991"/>
        <dbReference type="ChEBI" id="CHEBI:30616"/>
        <dbReference type="ChEBI" id="CHEBI:57535"/>
        <dbReference type="ChEBI" id="CHEBI:456216"/>
        <dbReference type="EC" id="2.7.2.4"/>
    </reaction>
</comment>
<dbReference type="GO" id="GO:0009089">
    <property type="term" value="P:lysine biosynthetic process via diaminopimelate"/>
    <property type="evidence" value="ECO:0007669"/>
    <property type="project" value="TreeGrafter"/>
</dbReference>
<dbReference type="RefSeq" id="WP_053417565.1">
    <property type="nucleotide sequence ID" value="NZ_JBCMHV010000007.1"/>
</dbReference>
<keyword evidence="4" id="KW-0547">Nucleotide-binding</keyword>
<evidence type="ECO:0000256" key="7">
    <source>
        <dbReference type="ARBA" id="ARBA00047872"/>
    </source>
</evidence>
<protein>
    <recommendedName>
        <fullName evidence="2">aspartate kinase</fullName>
        <ecNumber evidence="2">2.7.2.4</ecNumber>
    </recommendedName>
</protein>
<dbReference type="Pfam" id="PF00696">
    <property type="entry name" value="AA_kinase"/>
    <property type="match status" value="1"/>
</dbReference>
<dbReference type="GO" id="GO:0004072">
    <property type="term" value="F:aspartate kinase activity"/>
    <property type="evidence" value="ECO:0007669"/>
    <property type="project" value="UniProtKB-EC"/>
</dbReference>
<evidence type="ECO:0000313" key="10">
    <source>
        <dbReference type="Proteomes" id="UP000036867"/>
    </source>
</evidence>
<organism evidence="9 10">
    <name type="scientific">Viridibacillus arvi</name>
    <dbReference type="NCBI Taxonomy" id="263475"/>
    <lineage>
        <taxon>Bacteria</taxon>
        <taxon>Bacillati</taxon>
        <taxon>Bacillota</taxon>
        <taxon>Bacilli</taxon>
        <taxon>Bacillales</taxon>
        <taxon>Caryophanaceae</taxon>
        <taxon>Viridibacillus</taxon>
    </lineage>
</organism>
<dbReference type="InterPro" id="IPR036393">
    <property type="entry name" value="AceGlu_kinase-like_sf"/>
</dbReference>
<gene>
    <name evidence="9" type="ORF">AMD00_13595</name>
</gene>
<reference evidence="10" key="1">
    <citation type="submission" date="2015-08" db="EMBL/GenBank/DDBJ databases">
        <title>Fjat-10028 dsm 16317.</title>
        <authorList>
            <person name="Liu B."/>
            <person name="Wang J."/>
            <person name="Zhu Y."/>
            <person name="Liu G."/>
            <person name="Chen Q."/>
            <person name="Chen Z."/>
            <person name="Lan J."/>
            <person name="Che J."/>
            <person name="Ge C."/>
            <person name="Shi H."/>
            <person name="Pan Z."/>
            <person name="Liu X."/>
        </authorList>
    </citation>
    <scope>NUCLEOTIDE SEQUENCE [LARGE SCALE GENOMIC DNA]</scope>
    <source>
        <strain evidence="10">DSM 16317</strain>
    </source>
</reference>
<keyword evidence="5 9" id="KW-0418">Kinase</keyword>
<name>A0A0M0LEQ2_9BACL</name>
<evidence type="ECO:0000256" key="6">
    <source>
        <dbReference type="ARBA" id="ARBA00022840"/>
    </source>
</evidence>
<comment type="caution">
    <text evidence="9">The sequence shown here is derived from an EMBL/GenBank/DDBJ whole genome shotgun (WGS) entry which is preliminary data.</text>
</comment>
<dbReference type="InterPro" id="IPR001048">
    <property type="entry name" value="Asp/Glu/Uridylate_kinase"/>
</dbReference>
<evidence type="ECO:0000256" key="2">
    <source>
        <dbReference type="ARBA" id="ARBA00013059"/>
    </source>
</evidence>
<dbReference type="GO" id="GO:0005829">
    <property type="term" value="C:cytosol"/>
    <property type="evidence" value="ECO:0007669"/>
    <property type="project" value="TreeGrafter"/>
</dbReference>
<dbReference type="PANTHER" id="PTHR21499">
    <property type="entry name" value="ASPARTATE KINASE"/>
    <property type="match status" value="1"/>
</dbReference>
<dbReference type="PATRIC" id="fig|263475.3.peg.3979"/>
<evidence type="ECO:0000256" key="5">
    <source>
        <dbReference type="ARBA" id="ARBA00022777"/>
    </source>
</evidence>
<evidence type="ECO:0000256" key="3">
    <source>
        <dbReference type="ARBA" id="ARBA00022679"/>
    </source>
</evidence>
<proteinExistence type="inferred from homology"/>
<feature type="domain" description="Aspartate/glutamate/uridylate kinase" evidence="8">
    <location>
        <begin position="2"/>
        <end position="231"/>
    </location>
</feature>
<evidence type="ECO:0000313" key="9">
    <source>
        <dbReference type="EMBL" id="KOO49397.1"/>
    </source>
</evidence>
<dbReference type="EC" id="2.7.2.4" evidence="2"/>
<keyword evidence="10" id="KW-1185">Reference proteome</keyword>
<keyword evidence="6" id="KW-0067">ATP-binding</keyword>
<dbReference type="SUPFAM" id="SSF53633">
    <property type="entry name" value="Carbamate kinase-like"/>
    <property type="match status" value="1"/>
</dbReference>
<dbReference type="Proteomes" id="UP000036867">
    <property type="component" value="Unassembled WGS sequence"/>
</dbReference>
<accession>A0A0M0LEQ2</accession>
<dbReference type="GO" id="GO:0009090">
    <property type="term" value="P:homoserine biosynthetic process"/>
    <property type="evidence" value="ECO:0007669"/>
    <property type="project" value="TreeGrafter"/>
</dbReference>
<dbReference type="OrthoDB" id="9799110at2"/>